<protein>
    <recommendedName>
        <fullName evidence="4">Probable D-serine dehydratase</fullName>
        <ecNumber evidence="4">4.3.1.18</ecNumber>
    </recommendedName>
    <alternativeName>
        <fullName evidence="4">D-serine deaminase</fullName>
        <shortName evidence="4">DSD</shortName>
    </alternativeName>
</protein>
<comment type="similarity">
    <text evidence="4">Belongs to the serine/threonine dehydratase family. DsdA subfamily.</text>
</comment>
<accession>A0AAI8BBR4</accession>
<organism evidence="6 7">
    <name type="scientific">Burkholderia oklahomensis</name>
    <dbReference type="NCBI Taxonomy" id="342113"/>
    <lineage>
        <taxon>Bacteria</taxon>
        <taxon>Pseudomonadati</taxon>
        <taxon>Pseudomonadota</taxon>
        <taxon>Betaproteobacteria</taxon>
        <taxon>Burkholderiales</taxon>
        <taxon>Burkholderiaceae</taxon>
        <taxon>Burkholderia</taxon>
        <taxon>pseudomallei group</taxon>
    </lineage>
</organism>
<dbReference type="InterPro" id="IPR036052">
    <property type="entry name" value="TrpB-like_PALP_sf"/>
</dbReference>
<reference evidence="6 7" key="1">
    <citation type="submission" date="2014-06" db="EMBL/GenBank/DDBJ databases">
        <authorList>
            <person name="Bishop-Lilly K.A."/>
            <person name="Broomall S.M."/>
            <person name="Chain P.S."/>
            <person name="Chertkov O."/>
            <person name="Coyne S.R."/>
            <person name="Daligault H.E."/>
            <person name="Davenport K.W."/>
            <person name="Erkkila T."/>
            <person name="Frey K.G."/>
            <person name="Gibbons H.S."/>
            <person name="Gu W."/>
            <person name="Jaissle J."/>
            <person name="Johnson S.L."/>
            <person name="Koroleva G.I."/>
            <person name="Ladner J.T."/>
            <person name="Lo C.-C."/>
            <person name="Minogue T.D."/>
            <person name="Munk C."/>
            <person name="Palacios G.F."/>
            <person name="Redden C.L."/>
            <person name="Rosenzweig C.N."/>
            <person name="Scholz M.B."/>
            <person name="Teshima H."/>
            <person name="Xu Y."/>
        </authorList>
    </citation>
    <scope>NUCLEOTIDE SEQUENCE [LARGE SCALE GENOMIC DNA]</scope>
    <source>
        <strain evidence="6 7">EO147</strain>
    </source>
</reference>
<dbReference type="PANTHER" id="PTHR48078:SF9">
    <property type="entry name" value="D-SERINE DEHYDRATASE"/>
    <property type="match status" value="1"/>
</dbReference>
<evidence type="ECO:0000256" key="3">
    <source>
        <dbReference type="ARBA" id="ARBA00023239"/>
    </source>
</evidence>
<dbReference type="InterPro" id="IPR001926">
    <property type="entry name" value="TrpB-like_PALP"/>
</dbReference>
<dbReference type="EC" id="4.3.1.18" evidence="4"/>
<dbReference type="Proteomes" id="UP000029424">
    <property type="component" value="Chromosome 2"/>
</dbReference>
<dbReference type="PANTHER" id="PTHR48078">
    <property type="entry name" value="THREONINE DEHYDRATASE, MITOCHONDRIAL-RELATED"/>
    <property type="match status" value="1"/>
</dbReference>
<dbReference type="Pfam" id="PF00291">
    <property type="entry name" value="PALP"/>
    <property type="match status" value="1"/>
</dbReference>
<name>A0AAI8BBR4_9BURK</name>
<keyword evidence="3 4" id="KW-0456">Lyase</keyword>
<gene>
    <name evidence="4 6" type="primary">dsdA</name>
    <name evidence="6" type="ORF">DM82_3770</name>
</gene>
<dbReference type="GO" id="GO:0008721">
    <property type="term" value="F:D-serine ammonia-lyase activity"/>
    <property type="evidence" value="ECO:0007669"/>
    <property type="project" value="UniProtKB-EC"/>
</dbReference>
<proteinExistence type="inferred from homology"/>
<keyword evidence="7" id="KW-1185">Reference proteome</keyword>
<dbReference type="HAMAP" id="MF_01030">
    <property type="entry name" value="D_Ser_dehydrat"/>
    <property type="match status" value="1"/>
</dbReference>
<dbReference type="Gene3D" id="3.40.50.1100">
    <property type="match status" value="2"/>
</dbReference>
<evidence type="ECO:0000256" key="1">
    <source>
        <dbReference type="ARBA" id="ARBA00001933"/>
    </source>
</evidence>
<sequence length="443" mass="46482">MADSRPLPFDSNLLAKLQAGSPLLWLNPHQGALPDTALTAADLAAAGARLRRCGGLLAALFPELQSSGGRIASPLQPADRLQRADRAPAGAWFVKRDDALPVAGSIKARGGFHEVLALAESIAERHGLLDASTDADRRALASDEARALFARYTVMVGSTGNLGLSIGMLASALGFRAVVHMSADAKAWKKTRLRTRGVEVVEHAGDYAKAVDAGRRQAAGMPYCHFVDDEGSRMLFLGYATAAAELAGQLAQAGRTVDARHPLFVHIPCGVGGAPGGIVYGLKALYGEHVHGFLAEPTASPCVLVQLASDVERPLSVYDVGLDNRTEADGLAVAQASHLAGPLLRAQAAGVFTVDDRRLFASLLDAREQLGIDLEPSAAAAFGGPAWIAASDAGREYMRARGLDPSAATHVIWATGGSLVPPEEHRRFQARARAERHADDAGA</sequence>
<feature type="domain" description="Tryptophan synthase beta chain-like PALP" evidence="5">
    <location>
        <begin position="72"/>
        <end position="384"/>
    </location>
</feature>
<dbReference type="GO" id="GO:0036088">
    <property type="term" value="P:D-serine catabolic process"/>
    <property type="evidence" value="ECO:0007669"/>
    <property type="project" value="TreeGrafter"/>
</dbReference>
<comment type="catalytic activity">
    <reaction evidence="4">
        <text>D-serine = pyruvate + NH4(+)</text>
        <dbReference type="Rhea" id="RHEA:13977"/>
        <dbReference type="ChEBI" id="CHEBI:15361"/>
        <dbReference type="ChEBI" id="CHEBI:28938"/>
        <dbReference type="ChEBI" id="CHEBI:35247"/>
        <dbReference type="EC" id="4.3.1.18"/>
    </reaction>
</comment>
<dbReference type="GO" id="GO:0030170">
    <property type="term" value="F:pyridoxal phosphate binding"/>
    <property type="evidence" value="ECO:0007669"/>
    <property type="project" value="InterPro"/>
</dbReference>
<evidence type="ECO:0000256" key="2">
    <source>
        <dbReference type="ARBA" id="ARBA00022898"/>
    </source>
</evidence>
<dbReference type="GeneID" id="60550392"/>
<dbReference type="KEGG" id="bok:DM82_3770"/>
<feature type="modified residue" description="N6-(pyridoxal phosphate)lysine" evidence="4">
    <location>
        <position position="107"/>
    </location>
</feature>
<comment type="cofactor">
    <cofactor evidence="1 4">
        <name>pyridoxal 5'-phosphate</name>
        <dbReference type="ChEBI" id="CHEBI:597326"/>
    </cofactor>
</comment>
<dbReference type="NCBIfam" id="NF002823">
    <property type="entry name" value="PRK02991.1"/>
    <property type="match status" value="1"/>
</dbReference>
<dbReference type="InterPro" id="IPR011780">
    <property type="entry name" value="D_Ser_am_lyase"/>
</dbReference>
<dbReference type="GO" id="GO:0016836">
    <property type="term" value="F:hydro-lyase activity"/>
    <property type="evidence" value="ECO:0007669"/>
    <property type="project" value="UniProtKB-UniRule"/>
</dbReference>
<dbReference type="InterPro" id="IPR050147">
    <property type="entry name" value="Ser/Thr_Dehydratase"/>
</dbReference>
<keyword evidence="2 4" id="KW-0663">Pyridoxal phosphate</keyword>
<evidence type="ECO:0000313" key="7">
    <source>
        <dbReference type="Proteomes" id="UP000029424"/>
    </source>
</evidence>
<dbReference type="EMBL" id="CP008727">
    <property type="protein sequence ID" value="AIO69186.1"/>
    <property type="molecule type" value="Genomic_DNA"/>
</dbReference>
<evidence type="ECO:0000259" key="5">
    <source>
        <dbReference type="Pfam" id="PF00291"/>
    </source>
</evidence>
<dbReference type="SUPFAM" id="SSF53686">
    <property type="entry name" value="Tryptophan synthase beta subunit-like PLP-dependent enzymes"/>
    <property type="match status" value="1"/>
</dbReference>
<dbReference type="AlphaFoldDB" id="A0AAI8BBR4"/>
<evidence type="ECO:0000313" key="6">
    <source>
        <dbReference type="EMBL" id="AIO69186.1"/>
    </source>
</evidence>
<dbReference type="NCBIfam" id="TIGR02035">
    <property type="entry name" value="D_Ser_am_lyase"/>
    <property type="match status" value="1"/>
</dbReference>
<evidence type="ECO:0000256" key="4">
    <source>
        <dbReference type="HAMAP-Rule" id="MF_01030"/>
    </source>
</evidence>
<dbReference type="RefSeq" id="WP_010107452.1">
    <property type="nucleotide sequence ID" value="NZ_CADEQG010000001.1"/>
</dbReference>
<dbReference type="GO" id="GO:0009097">
    <property type="term" value="P:isoleucine biosynthetic process"/>
    <property type="evidence" value="ECO:0007669"/>
    <property type="project" value="TreeGrafter"/>
</dbReference>